<evidence type="ECO:0000313" key="14">
    <source>
        <dbReference type="Proteomes" id="UP000605970"/>
    </source>
</evidence>
<evidence type="ECO:0000259" key="11">
    <source>
        <dbReference type="PROSITE" id="PS51030"/>
    </source>
</evidence>
<dbReference type="SUPFAM" id="SSF57716">
    <property type="entry name" value="Glucocorticoid receptor-like (DNA-binding domain)"/>
    <property type="match status" value="1"/>
</dbReference>
<keyword evidence="8" id="KW-0675">Receptor</keyword>
<dbReference type="SUPFAM" id="SSF48508">
    <property type="entry name" value="Nuclear receptor ligand-binding domain"/>
    <property type="match status" value="1"/>
</dbReference>
<name>A0A8S9ZDC2_9BILA</name>
<accession>A0A8S9ZDC2</accession>
<keyword evidence="6" id="KW-0238">DNA-binding</keyword>
<evidence type="ECO:0000256" key="10">
    <source>
        <dbReference type="SAM" id="MobiDB-lite"/>
    </source>
</evidence>
<dbReference type="GO" id="GO:0043565">
    <property type="term" value="F:sequence-specific DNA binding"/>
    <property type="evidence" value="ECO:0007669"/>
    <property type="project" value="InterPro"/>
</dbReference>
<evidence type="ECO:0000256" key="2">
    <source>
        <dbReference type="ARBA" id="ARBA00022723"/>
    </source>
</evidence>
<organism evidence="13 14">
    <name type="scientific">Meloidogyne graminicola</name>
    <dbReference type="NCBI Taxonomy" id="189291"/>
    <lineage>
        <taxon>Eukaryota</taxon>
        <taxon>Metazoa</taxon>
        <taxon>Ecdysozoa</taxon>
        <taxon>Nematoda</taxon>
        <taxon>Chromadorea</taxon>
        <taxon>Rhabditida</taxon>
        <taxon>Tylenchina</taxon>
        <taxon>Tylenchomorpha</taxon>
        <taxon>Tylenchoidea</taxon>
        <taxon>Meloidogynidae</taxon>
        <taxon>Meloidogyninae</taxon>
        <taxon>Meloidogyne</taxon>
    </lineage>
</organism>
<dbReference type="PROSITE" id="PS51030">
    <property type="entry name" value="NUCLEAR_REC_DBD_2"/>
    <property type="match status" value="1"/>
</dbReference>
<dbReference type="PANTHER" id="PTHR48092">
    <property type="entry name" value="KNIRPS-RELATED PROTEIN-RELATED"/>
    <property type="match status" value="1"/>
</dbReference>
<comment type="subcellular location">
    <subcellularLocation>
        <location evidence="1">Nucleus</location>
    </subcellularLocation>
</comment>
<dbReference type="PROSITE" id="PS51843">
    <property type="entry name" value="NR_LBD"/>
    <property type="match status" value="1"/>
</dbReference>
<keyword evidence="3" id="KW-0863">Zinc-finger</keyword>
<keyword evidence="9" id="KW-0539">Nucleus</keyword>
<keyword evidence="4" id="KW-0862">Zinc</keyword>
<dbReference type="EMBL" id="JABEBT010000153">
    <property type="protein sequence ID" value="KAF7627323.1"/>
    <property type="molecule type" value="Genomic_DNA"/>
</dbReference>
<evidence type="ECO:0000256" key="1">
    <source>
        <dbReference type="ARBA" id="ARBA00004123"/>
    </source>
</evidence>
<dbReference type="Gene3D" id="1.10.565.10">
    <property type="entry name" value="Retinoid X Receptor"/>
    <property type="match status" value="1"/>
</dbReference>
<dbReference type="OrthoDB" id="10006908at2759"/>
<protein>
    <recommendedName>
        <fullName evidence="15">Nuclear receptor</fullName>
    </recommendedName>
</protein>
<dbReference type="GO" id="GO:0006357">
    <property type="term" value="P:regulation of transcription by RNA polymerase II"/>
    <property type="evidence" value="ECO:0007669"/>
    <property type="project" value="UniProtKB-ARBA"/>
</dbReference>
<dbReference type="PRINTS" id="PR00047">
    <property type="entry name" value="STROIDFINGER"/>
</dbReference>
<dbReference type="InterPro" id="IPR001628">
    <property type="entry name" value="Znf_hrmn_rcpt"/>
</dbReference>
<feature type="domain" description="NR LBD" evidence="12">
    <location>
        <begin position="170"/>
        <end position="356"/>
    </location>
</feature>
<sequence>CAICQDKASGLHYGIYTCEGCKGFFKRTVQNKRIYNCCSININLNNGKQDNINNSRLGNCPMTKEQRNRCQFCRFQKCLQKGMVLEAVREDRMPGGRNGSAIYNLYKVKFKQSSPINLLTNTSTNSIKTTKTLLENNEELTKYYSEPPPRKKLAKHDDEEIKKENNQNKQQINIKEKLIEIDHLDELINLHGLRIRSTQQSILEQMTAAQRLSHIGDEIVEQLVEWTKLLPFYSELPVEVHTYLLTNRWAELVLLSTCFFAYSSLNNNINNNGKNIYKNFNLFLLQKRLSSVMDKQIPIEYVEKEAGQLVEQFTLLFNSFCQLNITFEAYVCLKAITILHSGTSGNCFFFKLLFKI</sequence>
<evidence type="ECO:0000256" key="8">
    <source>
        <dbReference type="ARBA" id="ARBA00023170"/>
    </source>
</evidence>
<dbReference type="Gene3D" id="3.30.50.10">
    <property type="entry name" value="Erythroid Transcription Factor GATA-1, subunit A"/>
    <property type="match status" value="1"/>
</dbReference>
<dbReference type="InterPro" id="IPR035500">
    <property type="entry name" value="NHR-like_dom_sf"/>
</dbReference>
<dbReference type="FunFam" id="3.30.50.10:FF:000006">
    <property type="entry name" value="Nuclear receptor subfamily 5 group A member"/>
    <property type="match status" value="1"/>
</dbReference>
<dbReference type="GO" id="GO:0008270">
    <property type="term" value="F:zinc ion binding"/>
    <property type="evidence" value="ECO:0007669"/>
    <property type="project" value="UniProtKB-KW"/>
</dbReference>
<evidence type="ECO:0000256" key="9">
    <source>
        <dbReference type="ARBA" id="ARBA00023242"/>
    </source>
</evidence>
<gene>
    <name evidence="13" type="ORF">Mgra_00009391</name>
</gene>
<dbReference type="PRINTS" id="PR00398">
    <property type="entry name" value="STRDHORMONER"/>
</dbReference>
<dbReference type="Pfam" id="PF00105">
    <property type="entry name" value="zf-C4"/>
    <property type="match status" value="1"/>
</dbReference>
<feature type="non-terminal residue" evidence="13">
    <location>
        <position position="356"/>
    </location>
</feature>
<dbReference type="Pfam" id="PF00104">
    <property type="entry name" value="Hormone_recep"/>
    <property type="match status" value="1"/>
</dbReference>
<keyword evidence="5" id="KW-0805">Transcription regulation</keyword>
<feature type="region of interest" description="Disordered" evidence="10">
    <location>
        <begin position="144"/>
        <end position="166"/>
    </location>
</feature>
<dbReference type="GO" id="GO:0003700">
    <property type="term" value="F:DNA-binding transcription factor activity"/>
    <property type="evidence" value="ECO:0007669"/>
    <property type="project" value="InterPro"/>
</dbReference>
<keyword evidence="7" id="KW-0804">Transcription</keyword>
<dbReference type="Proteomes" id="UP000605970">
    <property type="component" value="Unassembled WGS sequence"/>
</dbReference>
<dbReference type="InterPro" id="IPR000536">
    <property type="entry name" value="Nucl_hrmn_rcpt_lig-bd"/>
</dbReference>
<evidence type="ECO:0000256" key="3">
    <source>
        <dbReference type="ARBA" id="ARBA00022771"/>
    </source>
</evidence>
<dbReference type="PROSITE" id="PS00031">
    <property type="entry name" value="NUCLEAR_REC_DBD_1"/>
    <property type="match status" value="1"/>
</dbReference>
<evidence type="ECO:0000256" key="7">
    <source>
        <dbReference type="ARBA" id="ARBA00023163"/>
    </source>
</evidence>
<evidence type="ECO:0000256" key="5">
    <source>
        <dbReference type="ARBA" id="ARBA00023015"/>
    </source>
</evidence>
<evidence type="ECO:0000256" key="4">
    <source>
        <dbReference type="ARBA" id="ARBA00022833"/>
    </source>
</evidence>
<dbReference type="InterPro" id="IPR001723">
    <property type="entry name" value="Nuclear_hrmn_rcpt"/>
</dbReference>
<dbReference type="GO" id="GO:0005634">
    <property type="term" value="C:nucleus"/>
    <property type="evidence" value="ECO:0007669"/>
    <property type="project" value="UniProtKB-SubCell"/>
</dbReference>
<reference evidence="13" key="1">
    <citation type="journal article" date="2020" name="Ecol. Evol.">
        <title>Genome structure and content of the rice root-knot nematode (Meloidogyne graminicola).</title>
        <authorList>
            <person name="Phan N.T."/>
            <person name="Danchin E.G.J."/>
            <person name="Klopp C."/>
            <person name="Perfus-Barbeoch L."/>
            <person name="Kozlowski D.K."/>
            <person name="Koutsovoulos G.D."/>
            <person name="Lopez-Roques C."/>
            <person name="Bouchez O."/>
            <person name="Zahm M."/>
            <person name="Besnard G."/>
            <person name="Bellafiore S."/>
        </authorList>
    </citation>
    <scope>NUCLEOTIDE SEQUENCE</scope>
    <source>
        <strain evidence="13">VN-18</strain>
    </source>
</reference>
<proteinExistence type="predicted"/>
<dbReference type="AlphaFoldDB" id="A0A8S9ZDC2"/>
<dbReference type="SMART" id="SM00399">
    <property type="entry name" value="ZnF_C4"/>
    <property type="match status" value="1"/>
</dbReference>
<evidence type="ECO:0000256" key="6">
    <source>
        <dbReference type="ARBA" id="ARBA00023125"/>
    </source>
</evidence>
<dbReference type="InterPro" id="IPR013088">
    <property type="entry name" value="Znf_NHR/GATA"/>
</dbReference>
<comment type="caution">
    <text evidence="13">The sequence shown here is derived from an EMBL/GenBank/DDBJ whole genome shotgun (WGS) entry which is preliminary data.</text>
</comment>
<evidence type="ECO:0000313" key="13">
    <source>
        <dbReference type="EMBL" id="KAF7627323.1"/>
    </source>
</evidence>
<keyword evidence="2" id="KW-0479">Metal-binding</keyword>
<feature type="compositionally biased region" description="Basic and acidic residues" evidence="10">
    <location>
        <begin position="155"/>
        <end position="166"/>
    </location>
</feature>
<evidence type="ECO:0008006" key="15">
    <source>
        <dbReference type="Google" id="ProtNLM"/>
    </source>
</evidence>
<feature type="domain" description="Nuclear receptor" evidence="11">
    <location>
        <begin position="1"/>
        <end position="90"/>
    </location>
</feature>
<keyword evidence="14" id="KW-1185">Reference proteome</keyword>
<evidence type="ECO:0000259" key="12">
    <source>
        <dbReference type="PROSITE" id="PS51843"/>
    </source>
</evidence>
<dbReference type="InterPro" id="IPR050200">
    <property type="entry name" value="Nuclear_hormone_rcpt_NR3"/>
</dbReference>